<protein>
    <submittedName>
        <fullName evidence="1">Uncharacterized membrane protein (UPF0127 family)</fullName>
    </submittedName>
</protein>
<dbReference type="Pfam" id="PF02643">
    <property type="entry name" value="DUF192"/>
    <property type="match status" value="1"/>
</dbReference>
<sequence length="108" mass="12298">MRIYCKGIMITDELSIANNFTSRFIGLMGRKYLDKKEGLLLVKCNSIHSFFMKFPMDVVYLSENMDVLHIETIKPWKIGKRVRKAANVLELAVGSANGVFIGDKILLE</sequence>
<comment type="caution">
    <text evidence="1">The sequence shown here is derived from an EMBL/GenBank/DDBJ whole genome shotgun (WGS) entry which is preliminary data.</text>
</comment>
<evidence type="ECO:0000313" key="2">
    <source>
        <dbReference type="Proteomes" id="UP001519342"/>
    </source>
</evidence>
<accession>A0ABS4GAU5</accession>
<dbReference type="PANTHER" id="PTHR37953">
    <property type="entry name" value="UPF0127 PROTEIN MJ1496"/>
    <property type="match status" value="1"/>
</dbReference>
<name>A0ABS4GAU5_9FIRM</name>
<dbReference type="Proteomes" id="UP001519342">
    <property type="component" value="Unassembled WGS sequence"/>
</dbReference>
<gene>
    <name evidence="1" type="ORF">J2Z76_000663</name>
</gene>
<dbReference type="RefSeq" id="WP_342455007.1">
    <property type="nucleotide sequence ID" value="NZ_JAGGKS010000002.1"/>
</dbReference>
<evidence type="ECO:0000313" key="1">
    <source>
        <dbReference type="EMBL" id="MBP1924806.1"/>
    </source>
</evidence>
<dbReference type="InterPro" id="IPR038695">
    <property type="entry name" value="Saro_0823-like_sf"/>
</dbReference>
<dbReference type="InterPro" id="IPR003795">
    <property type="entry name" value="DUF192"/>
</dbReference>
<organism evidence="1 2">
    <name type="scientific">Sedimentibacter acidaminivorans</name>
    <dbReference type="NCBI Taxonomy" id="913099"/>
    <lineage>
        <taxon>Bacteria</taxon>
        <taxon>Bacillati</taxon>
        <taxon>Bacillota</taxon>
        <taxon>Tissierellia</taxon>
        <taxon>Sedimentibacter</taxon>
    </lineage>
</organism>
<dbReference type="PANTHER" id="PTHR37953:SF1">
    <property type="entry name" value="UPF0127 PROTEIN MJ1496"/>
    <property type="match status" value="1"/>
</dbReference>
<reference evidence="1 2" key="1">
    <citation type="submission" date="2021-03" db="EMBL/GenBank/DDBJ databases">
        <title>Genomic Encyclopedia of Type Strains, Phase IV (KMG-IV): sequencing the most valuable type-strain genomes for metagenomic binning, comparative biology and taxonomic classification.</title>
        <authorList>
            <person name="Goeker M."/>
        </authorList>
    </citation>
    <scope>NUCLEOTIDE SEQUENCE [LARGE SCALE GENOMIC DNA]</scope>
    <source>
        <strain evidence="1 2">DSM 24004</strain>
    </source>
</reference>
<proteinExistence type="predicted"/>
<dbReference type="EMBL" id="JAGGKS010000002">
    <property type="protein sequence ID" value="MBP1924806.1"/>
    <property type="molecule type" value="Genomic_DNA"/>
</dbReference>
<keyword evidence="2" id="KW-1185">Reference proteome</keyword>
<dbReference type="Gene3D" id="2.60.120.1140">
    <property type="entry name" value="Protein of unknown function DUF192"/>
    <property type="match status" value="1"/>
</dbReference>